<dbReference type="Pfam" id="PF01535">
    <property type="entry name" value="PPR"/>
    <property type="match status" value="5"/>
</dbReference>
<feature type="repeat" description="PPR" evidence="2">
    <location>
        <begin position="517"/>
        <end position="552"/>
    </location>
</feature>
<dbReference type="Proteomes" id="UP000825935">
    <property type="component" value="Chromosome 32"/>
</dbReference>
<evidence type="ECO:0000313" key="3">
    <source>
        <dbReference type="EMBL" id="KAH7286588.1"/>
    </source>
</evidence>
<dbReference type="PANTHER" id="PTHR47926">
    <property type="entry name" value="PENTATRICOPEPTIDE REPEAT-CONTAINING PROTEIN"/>
    <property type="match status" value="1"/>
</dbReference>
<evidence type="ECO:0008006" key="5">
    <source>
        <dbReference type="Google" id="ProtNLM"/>
    </source>
</evidence>
<dbReference type="FunFam" id="1.25.40.10:FF:000073">
    <property type="entry name" value="Pentatricopeptide repeat-containing protein chloroplastic"/>
    <property type="match status" value="1"/>
</dbReference>
<dbReference type="FunFam" id="1.25.40.10:FF:000158">
    <property type="entry name" value="pentatricopeptide repeat-containing protein At2g33680"/>
    <property type="match status" value="1"/>
</dbReference>
<comment type="caution">
    <text evidence="3">The sequence shown here is derived from an EMBL/GenBank/DDBJ whole genome shotgun (WGS) entry which is preliminary data.</text>
</comment>
<dbReference type="GO" id="GO:0003723">
    <property type="term" value="F:RNA binding"/>
    <property type="evidence" value="ECO:0007669"/>
    <property type="project" value="InterPro"/>
</dbReference>
<dbReference type="Pfam" id="PF13041">
    <property type="entry name" value="PPR_2"/>
    <property type="match status" value="3"/>
</dbReference>
<dbReference type="GO" id="GO:0048731">
    <property type="term" value="P:system development"/>
    <property type="evidence" value="ECO:0007669"/>
    <property type="project" value="UniProtKB-ARBA"/>
</dbReference>
<evidence type="ECO:0000256" key="2">
    <source>
        <dbReference type="PROSITE-ProRule" id="PRU00708"/>
    </source>
</evidence>
<dbReference type="OMA" id="HEGCELY"/>
<dbReference type="InterPro" id="IPR002885">
    <property type="entry name" value="PPR_rpt"/>
</dbReference>
<dbReference type="GO" id="GO:0009451">
    <property type="term" value="P:RNA modification"/>
    <property type="evidence" value="ECO:0007669"/>
    <property type="project" value="InterPro"/>
</dbReference>
<protein>
    <recommendedName>
        <fullName evidence="5">Pentatricopeptide repeat-containing protein</fullName>
    </recommendedName>
</protein>
<dbReference type="InterPro" id="IPR011990">
    <property type="entry name" value="TPR-like_helical_dom_sf"/>
</dbReference>
<keyword evidence="4" id="KW-1185">Reference proteome</keyword>
<sequence length="654" mass="73301">MARFGVRQHVCVRLWSFSLQRERSASFFGIVQKTYHNVQHRKISADTDAFTHEAFSEEEGIGKHEGCELYEQRQGSISWNRRVSLHVQRQQVIQAISVYKRMLQEAFMPEKSTYILLLSTRSSVVAVLKFAIQVHSIISSLEKDVESNVILTNIIICIYGRCNRLEWSKSLFRSLDERTVVTWNSMISICVQNGQGEQALQIFNQMRQEGVSGSTISFVSALHACSIESALQFGMQLHASIAAQKAIVDVYLNTALMSMYAKCACIEKTERLFEEMPDRNVVSWNTMISAYAVHGQGKFVVELFDQLLKVATMPTIATFLSTVSAFSNHVDLHKAKQIHALVMGEIFDSNISIGTVLVNMYRKCGCLSSAQRVFDAMKDRDQGSWNAMVATFVELNKGEEIFQLFAHMQLQGFLPNMTTYSSIISACSYETSLFEGKRLHALVINSGFQKDLLVGNALVSMYNKCGSLDKAQRVFDNMDEHNTVSWNAILDAHALHGKSHDIFNLFEQMQKDEVVPDKMTFTSMLSACSRLGLVDEVQQFLISMIKDFSLIPTPDHFNCVIDLLARLGKLDEAEALLNNMPVPYSAVSMRTLLGACRSQTDLERGERTANQVMLLDPMSTSPYTILFGLYGVNCEEGGESEGAGVPKHVSALLC</sequence>
<name>A0A8T2QSL1_CERRI</name>
<accession>A0A8T2QSL1</accession>
<dbReference type="AlphaFoldDB" id="A0A8T2QSL1"/>
<dbReference type="Gene3D" id="1.25.40.10">
    <property type="entry name" value="Tetratricopeptide repeat domain"/>
    <property type="match status" value="4"/>
</dbReference>
<dbReference type="PROSITE" id="PS51375">
    <property type="entry name" value="PPR"/>
    <property type="match status" value="5"/>
</dbReference>
<feature type="repeat" description="PPR" evidence="2">
    <location>
        <begin position="381"/>
        <end position="415"/>
    </location>
</feature>
<evidence type="ECO:0000256" key="1">
    <source>
        <dbReference type="ARBA" id="ARBA00022737"/>
    </source>
</evidence>
<keyword evidence="1" id="KW-0677">Repeat</keyword>
<feature type="repeat" description="PPR" evidence="2">
    <location>
        <begin position="179"/>
        <end position="213"/>
    </location>
</feature>
<evidence type="ECO:0000313" key="4">
    <source>
        <dbReference type="Proteomes" id="UP000825935"/>
    </source>
</evidence>
<feature type="repeat" description="PPR" evidence="2">
    <location>
        <begin position="280"/>
        <end position="314"/>
    </location>
</feature>
<dbReference type="PANTHER" id="PTHR47926:SF533">
    <property type="entry name" value="DYW DOMAIN-CONTAINING PROTEIN"/>
    <property type="match status" value="1"/>
</dbReference>
<proteinExistence type="predicted"/>
<gene>
    <name evidence="3" type="ORF">KP509_32G014100</name>
</gene>
<dbReference type="InterPro" id="IPR046960">
    <property type="entry name" value="PPR_At4g14850-like_plant"/>
</dbReference>
<dbReference type="EMBL" id="CM035437">
    <property type="protein sequence ID" value="KAH7286588.1"/>
    <property type="molecule type" value="Genomic_DNA"/>
</dbReference>
<reference evidence="3" key="1">
    <citation type="submission" date="2021-08" db="EMBL/GenBank/DDBJ databases">
        <title>WGS assembly of Ceratopteris richardii.</title>
        <authorList>
            <person name="Marchant D.B."/>
            <person name="Chen G."/>
            <person name="Jenkins J."/>
            <person name="Shu S."/>
            <person name="Leebens-Mack J."/>
            <person name="Grimwood J."/>
            <person name="Schmutz J."/>
            <person name="Soltis P."/>
            <person name="Soltis D."/>
            <person name="Chen Z.-H."/>
        </authorList>
    </citation>
    <scope>NUCLEOTIDE SEQUENCE</scope>
    <source>
        <strain evidence="3">Whitten #5841</strain>
        <tissue evidence="3">Leaf</tissue>
    </source>
</reference>
<feature type="repeat" description="PPR" evidence="2">
    <location>
        <begin position="482"/>
        <end position="516"/>
    </location>
</feature>
<dbReference type="OrthoDB" id="185373at2759"/>
<organism evidence="3 4">
    <name type="scientific">Ceratopteris richardii</name>
    <name type="common">Triangle waterfern</name>
    <dbReference type="NCBI Taxonomy" id="49495"/>
    <lineage>
        <taxon>Eukaryota</taxon>
        <taxon>Viridiplantae</taxon>
        <taxon>Streptophyta</taxon>
        <taxon>Embryophyta</taxon>
        <taxon>Tracheophyta</taxon>
        <taxon>Polypodiopsida</taxon>
        <taxon>Polypodiidae</taxon>
        <taxon>Polypodiales</taxon>
        <taxon>Pteridineae</taxon>
        <taxon>Pteridaceae</taxon>
        <taxon>Parkerioideae</taxon>
        <taxon>Ceratopteris</taxon>
    </lineage>
</organism>
<dbReference type="NCBIfam" id="TIGR00756">
    <property type="entry name" value="PPR"/>
    <property type="match status" value="4"/>
</dbReference>